<evidence type="ECO:0000313" key="4">
    <source>
        <dbReference type="Proteomes" id="UP000688137"/>
    </source>
</evidence>
<proteinExistence type="predicted"/>
<feature type="coiled-coil region" evidence="1">
    <location>
        <begin position="573"/>
        <end position="663"/>
    </location>
</feature>
<feature type="region of interest" description="Disordered" evidence="2">
    <location>
        <begin position="1"/>
        <end position="20"/>
    </location>
</feature>
<dbReference type="EMBL" id="CAJJDM010000114">
    <property type="protein sequence ID" value="CAD8099908.1"/>
    <property type="molecule type" value="Genomic_DNA"/>
</dbReference>
<dbReference type="AlphaFoldDB" id="A0A8S1PAY5"/>
<feature type="coiled-coil region" evidence="1">
    <location>
        <begin position="211"/>
        <end position="361"/>
    </location>
</feature>
<keyword evidence="1" id="KW-0175">Coiled coil</keyword>
<gene>
    <name evidence="3" type="ORF">PPRIM_AZ9-3.1.T1110020</name>
</gene>
<evidence type="ECO:0000256" key="1">
    <source>
        <dbReference type="SAM" id="Coils"/>
    </source>
</evidence>
<organism evidence="3 4">
    <name type="scientific">Paramecium primaurelia</name>
    <dbReference type="NCBI Taxonomy" id="5886"/>
    <lineage>
        <taxon>Eukaryota</taxon>
        <taxon>Sar</taxon>
        <taxon>Alveolata</taxon>
        <taxon>Ciliophora</taxon>
        <taxon>Intramacronucleata</taxon>
        <taxon>Oligohymenophorea</taxon>
        <taxon>Peniculida</taxon>
        <taxon>Parameciidae</taxon>
        <taxon>Paramecium</taxon>
    </lineage>
</organism>
<evidence type="ECO:0000256" key="2">
    <source>
        <dbReference type="SAM" id="MobiDB-lite"/>
    </source>
</evidence>
<reference evidence="3" key="1">
    <citation type="submission" date="2021-01" db="EMBL/GenBank/DDBJ databases">
        <authorList>
            <consortium name="Genoscope - CEA"/>
            <person name="William W."/>
        </authorList>
    </citation>
    <scope>NUCLEOTIDE SEQUENCE</scope>
</reference>
<dbReference type="OMA" id="DHEKIDC"/>
<feature type="coiled-coil region" evidence="1">
    <location>
        <begin position="151"/>
        <end position="185"/>
    </location>
</feature>
<name>A0A8S1PAY5_PARPR</name>
<comment type="caution">
    <text evidence="3">The sequence shown here is derived from an EMBL/GenBank/DDBJ whole genome shotgun (WGS) entry which is preliminary data.</text>
</comment>
<keyword evidence="4" id="KW-1185">Reference proteome</keyword>
<accession>A0A8S1PAY5</accession>
<feature type="coiled-coil region" evidence="1">
    <location>
        <begin position="87"/>
        <end position="114"/>
    </location>
</feature>
<feature type="region of interest" description="Disordered" evidence="2">
    <location>
        <begin position="695"/>
        <end position="721"/>
    </location>
</feature>
<feature type="coiled-coil region" evidence="1">
    <location>
        <begin position="418"/>
        <end position="452"/>
    </location>
</feature>
<dbReference type="Proteomes" id="UP000688137">
    <property type="component" value="Unassembled WGS sequence"/>
</dbReference>
<sequence>MMRLRSVSHQTKRLNQDEHRQLKSSRFQRKIVPLHQENSMLKDRLNLMKFEVEDNLQSIIDELDQDLQLKAKLIDFQQIFSLIKEQINKDHEKIDCLSEQIERLQYNLNENIKQREQESYQYQQSNSIMSEELQKQKIQQKKEKAIFDDQIKQLKYQNLIQGQELEELRKQINQEIETNYKLNQNLRKTKDLEQMLKDQQNHYETTIQKLRLQLESDNQVFKNELEQQEIRIESKYKQLIQEHKQLIQQISELKQNYNQIKQQKESVEKILDQNIQKIKELKTGVIQDKQIMSKSEKAMEELQKEIIYYKNKVIIEEKREGILKQKVQQDEDLIQELLQIKEQYENLRQTLKQEHQIEIDKIMSTNYRQIQGFVEQIQIQRLKYEKLLGNKISFQEVQQYQLINFSQQYEDPIHIEYVQNLEQLSENQKLEIDNLKQQIIFINEEHSQETEQIQKTSEQRISDLICQQQQELQQQSAEFEEFKQKVSADFNYKAQLMTQQFSFQLDQQRQEQKQLQQIIDQSKMSGDEKSKLLEIASEEILTQKKKYDHDIYEERNTQKQLKYEFENNILQLKSEYQRQIDYYKRDIENLQNQIKDLLHRDTLSKQRISELFNEQRQDKSHINQLEIQLSKKSTELKKQNEVIKNLNIHISSLMMEVDNAKQTYNIFASPTLKSSHHYLKKIDLDILQDSCKLSRSSSRNLKDSQELQPIDMKASRNKSQQAQRFHQIKQQLLPY</sequence>
<protein>
    <submittedName>
        <fullName evidence="3">Uncharacterized protein</fullName>
    </submittedName>
</protein>
<evidence type="ECO:0000313" key="3">
    <source>
        <dbReference type="EMBL" id="CAD8099908.1"/>
    </source>
</evidence>